<dbReference type="OrthoDB" id="9994973at2"/>
<proteinExistence type="predicted"/>
<feature type="transmembrane region" description="Helical" evidence="1">
    <location>
        <begin position="43"/>
        <end position="61"/>
    </location>
</feature>
<keyword evidence="1" id="KW-1133">Transmembrane helix</keyword>
<protein>
    <submittedName>
        <fullName evidence="2">Uncharacterized protein</fullName>
    </submittedName>
</protein>
<accession>A0A5N1GLC6</accession>
<dbReference type="Proteomes" id="UP000327148">
    <property type="component" value="Unassembled WGS sequence"/>
</dbReference>
<gene>
    <name evidence="2" type="ORF">F6I03_04870</name>
</gene>
<keyword evidence="1" id="KW-0812">Transmembrane</keyword>
<reference evidence="2 3" key="1">
    <citation type="submission" date="2019-09" db="EMBL/GenBank/DDBJ databases">
        <title>Draft genome sequence assemblies of isolates from the urinary tract.</title>
        <authorList>
            <person name="Mores C.R."/>
            <person name="Putonti C."/>
            <person name="Wolfe A.J."/>
        </authorList>
    </citation>
    <scope>NUCLEOTIDE SEQUENCE [LARGE SCALE GENOMIC DNA]</scope>
    <source>
        <strain evidence="2 3">UMB623</strain>
    </source>
</reference>
<sequence>MPEDRKKQLKLIFESGLVALTIQIVTSYLSGSDPLLVWEDYKSILTFIVLVAFMLEINLQFRRRRSRSNS</sequence>
<feature type="transmembrane region" description="Helical" evidence="1">
    <location>
        <begin position="12"/>
        <end position="31"/>
    </location>
</feature>
<organism evidence="2 3">
    <name type="scientific">Aerococcus sanguinicola</name>
    <dbReference type="NCBI Taxonomy" id="119206"/>
    <lineage>
        <taxon>Bacteria</taxon>
        <taxon>Bacillati</taxon>
        <taxon>Bacillota</taxon>
        <taxon>Bacilli</taxon>
        <taxon>Lactobacillales</taxon>
        <taxon>Aerococcaceae</taxon>
        <taxon>Aerococcus</taxon>
    </lineage>
</organism>
<name>A0A5N1GLC6_9LACT</name>
<evidence type="ECO:0000313" key="2">
    <source>
        <dbReference type="EMBL" id="KAA9301204.1"/>
    </source>
</evidence>
<evidence type="ECO:0000313" key="3">
    <source>
        <dbReference type="Proteomes" id="UP000327148"/>
    </source>
</evidence>
<dbReference type="EMBL" id="VYWO01000002">
    <property type="protein sequence ID" value="KAA9301204.1"/>
    <property type="molecule type" value="Genomic_DNA"/>
</dbReference>
<dbReference type="RefSeq" id="WP_070430208.1">
    <property type="nucleotide sequence ID" value="NZ_VYWO01000002.1"/>
</dbReference>
<dbReference type="AlphaFoldDB" id="A0A5N1GLC6"/>
<keyword evidence="1" id="KW-0472">Membrane</keyword>
<comment type="caution">
    <text evidence="2">The sequence shown here is derived from an EMBL/GenBank/DDBJ whole genome shotgun (WGS) entry which is preliminary data.</text>
</comment>
<evidence type="ECO:0000256" key="1">
    <source>
        <dbReference type="SAM" id="Phobius"/>
    </source>
</evidence>